<evidence type="ECO:0000256" key="4">
    <source>
        <dbReference type="ARBA" id="ARBA00023139"/>
    </source>
</evidence>
<dbReference type="EMBL" id="JAALHA020000013">
    <property type="protein sequence ID" value="MDR9897634.1"/>
    <property type="molecule type" value="Genomic_DNA"/>
</dbReference>
<sequence length="365" mass="39022">MSHYTIKHFNTLWKGMYSFSKVARNYPEHNTVALSIITSTLLISFNIGNIPQATAKEKVLLPNSTNNNITRVKSDTKDKPRIAVLDFEYSSVADNVKWMLDSNTIGVSEILVNKLVKSGNFQVIERSQLEQVLKEQNLGASGRVDANSAAKIGRVLGVDAVVIGSITGFNIEENNGGLGIPLFGGGKIGGGRKTAHVKLNVRLVNTNTAEILLTAEGNGKSSNGDGSIEIRGYNVDKNSSKEAKLMTNAVVDAVNQVSEQISTNSTKLAAASKSVPSISALVADISTNTVILNKGQSDGYRQGMKLSIERISRQVKDPATGKVIRQVTQPLGTIEIKEVDAQSSVGKILSGTGFKVGDIAKPVEQ</sequence>
<evidence type="ECO:0000256" key="5">
    <source>
        <dbReference type="ARBA" id="ARBA00023288"/>
    </source>
</evidence>
<protein>
    <submittedName>
        <fullName evidence="6">CsgG/HfaB family protein</fullName>
    </submittedName>
</protein>
<dbReference type="RefSeq" id="WP_243902066.1">
    <property type="nucleotide sequence ID" value="NZ_CAWQFN010000089.1"/>
</dbReference>
<dbReference type="Gene3D" id="2.40.10.410">
    <property type="entry name" value="FlgT, C-terminal domain"/>
    <property type="match status" value="1"/>
</dbReference>
<keyword evidence="1" id="KW-1003">Cell membrane</keyword>
<reference evidence="7" key="1">
    <citation type="journal article" date="2021" name="Science">
        <title>Hunting the eagle killer: A cyanobacterial neurotoxin causes vacuolar myelinopathy.</title>
        <authorList>
            <person name="Breinlinger S."/>
            <person name="Phillips T.J."/>
            <person name="Haram B.N."/>
            <person name="Mares J."/>
            <person name="Martinez Yerena J.A."/>
            <person name="Hrouzek P."/>
            <person name="Sobotka R."/>
            <person name="Henderson W.M."/>
            <person name="Schmieder P."/>
            <person name="Williams S.M."/>
            <person name="Lauderdale J.D."/>
            <person name="Wilde H.D."/>
            <person name="Gerrin W."/>
            <person name="Kust A."/>
            <person name="Washington J.W."/>
            <person name="Wagner C."/>
            <person name="Geier B."/>
            <person name="Liebeke M."/>
            <person name="Enke H."/>
            <person name="Niedermeyer T.H.J."/>
            <person name="Wilde S.B."/>
        </authorList>
    </citation>
    <scope>NUCLEOTIDE SEQUENCE [LARGE SCALE GENOMIC DNA]</scope>
    <source>
        <strain evidence="7">Thurmond2011</strain>
    </source>
</reference>
<keyword evidence="4" id="KW-0564">Palmitate</keyword>
<proteinExistence type="predicted"/>
<dbReference type="PANTHER" id="PTHR41164">
    <property type="entry name" value="CURLI PRODUCTION ASSEMBLY/TRANSPORT COMPONENT CSGG"/>
    <property type="match status" value="1"/>
</dbReference>
<dbReference type="Proteomes" id="UP000667802">
    <property type="component" value="Unassembled WGS sequence"/>
</dbReference>
<dbReference type="GO" id="GO:0030288">
    <property type="term" value="C:outer membrane-bounded periplasmic space"/>
    <property type="evidence" value="ECO:0007669"/>
    <property type="project" value="InterPro"/>
</dbReference>
<evidence type="ECO:0000313" key="6">
    <source>
        <dbReference type="EMBL" id="MDR9897634.1"/>
    </source>
</evidence>
<evidence type="ECO:0000256" key="2">
    <source>
        <dbReference type="ARBA" id="ARBA00022729"/>
    </source>
</evidence>
<accession>A0AAP5MC57</accession>
<keyword evidence="3" id="KW-0472">Membrane</keyword>
<evidence type="ECO:0000313" key="7">
    <source>
        <dbReference type="Proteomes" id="UP000667802"/>
    </source>
</evidence>
<keyword evidence="2" id="KW-0732">Signal</keyword>
<name>A0AAP5MC57_9CYAN</name>
<dbReference type="InterPro" id="IPR005534">
    <property type="entry name" value="Curli_assmbl/transp-comp_CsgG"/>
</dbReference>
<organism evidence="6 7">
    <name type="scientific">Aetokthonos hydrillicola Thurmond2011</name>
    <dbReference type="NCBI Taxonomy" id="2712845"/>
    <lineage>
        <taxon>Bacteria</taxon>
        <taxon>Bacillati</taxon>
        <taxon>Cyanobacteriota</taxon>
        <taxon>Cyanophyceae</taxon>
        <taxon>Nostocales</taxon>
        <taxon>Hapalosiphonaceae</taxon>
        <taxon>Aetokthonos</taxon>
    </lineage>
</organism>
<keyword evidence="7" id="KW-1185">Reference proteome</keyword>
<dbReference type="InterPro" id="IPR038165">
    <property type="entry name" value="FlgT_C_sf"/>
</dbReference>
<dbReference type="AlphaFoldDB" id="A0AAP5MC57"/>
<comment type="caution">
    <text evidence="6">The sequence shown here is derived from an EMBL/GenBank/DDBJ whole genome shotgun (WGS) entry which is preliminary data.</text>
</comment>
<evidence type="ECO:0000256" key="1">
    <source>
        <dbReference type="ARBA" id="ARBA00022475"/>
    </source>
</evidence>
<evidence type="ECO:0000256" key="3">
    <source>
        <dbReference type="ARBA" id="ARBA00023136"/>
    </source>
</evidence>
<dbReference type="Gene3D" id="3.40.50.10610">
    <property type="entry name" value="ABC-type transport auxiliary lipoprotein component"/>
    <property type="match status" value="1"/>
</dbReference>
<dbReference type="Pfam" id="PF03783">
    <property type="entry name" value="CsgG"/>
    <property type="match status" value="1"/>
</dbReference>
<dbReference type="PANTHER" id="PTHR41164:SF1">
    <property type="entry name" value="CURLI PRODUCTION ASSEMBLY_TRANSPORT COMPONENT CSGG"/>
    <property type="match status" value="1"/>
</dbReference>
<keyword evidence="5" id="KW-0449">Lipoprotein</keyword>
<gene>
    <name evidence="6" type="ORF">G7B40_024140</name>
</gene>